<dbReference type="Ensembl" id="ENSHHUT00000034300.1">
    <property type="protein sequence ID" value="ENSHHUP00000032957.1"/>
    <property type="gene ID" value="ENSHHUG00000020862.1"/>
</dbReference>
<reference evidence="3" key="1">
    <citation type="submission" date="2018-06" db="EMBL/GenBank/DDBJ databases">
        <title>Genome assembly of Danube salmon.</title>
        <authorList>
            <person name="Macqueen D.J."/>
            <person name="Gundappa M.K."/>
        </authorList>
    </citation>
    <scope>NUCLEOTIDE SEQUENCE [LARGE SCALE GENOMIC DNA]</scope>
</reference>
<evidence type="ECO:0000313" key="3">
    <source>
        <dbReference type="Proteomes" id="UP000314982"/>
    </source>
</evidence>
<feature type="region of interest" description="Disordered" evidence="1">
    <location>
        <begin position="1"/>
        <end position="20"/>
    </location>
</feature>
<organism evidence="2 3">
    <name type="scientific">Hucho hucho</name>
    <name type="common">huchen</name>
    <dbReference type="NCBI Taxonomy" id="62062"/>
    <lineage>
        <taxon>Eukaryota</taxon>
        <taxon>Metazoa</taxon>
        <taxon>Chordata</taxon>
        <taxon>Craniata</taxon>
        <taxon>Vertebrata</taxon>
        <taxon>Euteleostomi</taxon>
        <taxon>Actinopterygii</taxon>
        <taxon>Neopterygii</taxon>
        <taxon>Teleostei</taxon>
        <taxon>Protacanthopterygii</taxon>
        <taxon>Salmoniformes</taxon>
        <taxon>Salmonidae</taxon>
        <taxon>Salmoninae</taxon>
        <taxon>Hucho</taxon>
    </lineage>
</organism>
<proteinExistence type="predicted"/>
<keyword evidence="3" id="KW-1185">Reference proteome</keyword>
<reference evidence="2" key="3">
    <citation type="submission" date="2025-09" db="UniProtKB">
        <authorList>
            <consortium name="Ensembl"/>
        </authorList>
    </citation>
    <scope>IDENTIFICATION</scope>
</reference>
<dbReference type="GeneTree" id="ENSGT00390000009446"/>
<feature type="compositionally biased region" description="Basic and acidic residues" evidence="1">
    <location>
        <begin position="8"/>
        <end position="20"/>
    </location>
</feature>
<protein>
    <submittedName>
        <fullName evidence="2">Achalasia, adrenocortical insufficiency, alacrimia</fullName>
    </submittedName>
</protein>
<evidence type="ECO:0000313" key="2">
    <source>
        <dbReference type="Ensembl" id="ENSHHUP00000032957.1"/>
    </source>
</evidence>
<evidence type="ECO:0000256" key="1">
    <source>
        <dbReference type="SAM" id="MobiDB-lite"/>
    </source>
</evidence>
<sequence length="207" mass="23053">MYFPGESLKPHSRQESSSKAAFRDHCETLYTRSAGAWRDAGLSGLLNEISNSSAEVPKRLEVSSSCVLALLRWVSSFHCSLFPHLTLSSEDMTTEFSQVLDWSELCSAELRLAPTYREVCCFPFRRLHQDLQPQECYYSHPKAPSAAQCDSPAVEASVCVCPGRGLSQLPAGLARGPHLALYQTLFWLYPGPVPPRPLPRHFHGMVT</sequence>
<name>A0A4W5M3P5_9TELE</name>
<accession>A0A4W5M3P5</accession>
<dbReference type="Proteomes" id="UP000314982">
    <property type="component" value="Unassembled WGS sequence"/>
</dbReference>
<dbReference type="AlphaFoldDB" id="A0A4W5M3P5"/>
<reference evidence="2" key="2">
    <citation type="submission" date="2025-08" db="UniProtKB">
        <authorList>
            <consortium name="Ensembl"/>
        </authorList>
    </citation>
    <scope>IDENTIFICATION</scope>
</reference>